<sequence length="228" mass="26253">MPQLAPCTITMFEEGLDVCDDLKDLNPDMITKKNKVKIVRRFVFPALRDRLVEFILADSKVSNQLEAEKKITGDLKQKRKDNKMFGNWWEEPVEELNMTQLTEFQCGLENLRKAVAYKVSKYHQADVHRRNFYAGSSSNFAFGISGDNNINSTELDMFNDQRMASMNLSNYSHNMIVPNHTSPFGNNGNNTQGFAPEYKAEDSQNQSQCVKQENVSEYAHYPHFGRDY</sequence>
<protein>
    <submittedName>
        <fullName evidence="1">Uncharacterized protein</fullName>
    </submittedName>
</protein>
<name>A0A8T1Y0U3_ARASU</name>
<organism evidence="1 2">
    <name type="scientific">Arabidopsis suecica</name>
    <name type="common">Swedish thale-cress</name>
    <name type="synonym">Cardaminopsis suecica</name>
    <dbReference type="NCBI Taxonomy" id="45249"/>
    <lineage>
        <taxon>Eukaryota</taxon>
        <taxon>Viridiplantae</taxon>
        <taxon>Streptophyta</taxon>
        <taxon>Embryophyta</taxon>
        <taxon>Tracheophyta</taxon>
        <taxon>Spermatophyta</taxon>
        <taxon>Magnoliopsida</taxon>
        <taxon>eudicotyledons</taxon>
        <taxon>Gunneridae</taxon>
        <taxon>Pentapetalae</taxon>
        <taxon>rosids</taxon>
        <taxon>malvids</taxon>
        <taxon>Brassicales</taxon>
        <taxon>Brassicaceae</taxon>
        <taxon>Camelineae</taxon>
        <taxon>Arabidopsis</taxon>
    </lineage>
</organism>
<reference evidence="1 2" key="1">
    <citation type="submission" date="2020-12" db="EMBL/GenBank/DDBJ databases">
        <title>Concerted genomic and epigenomic changes stabilize Arabidopsis allopolyploids.</title>
        <authorList>
            <person name="Chen Z."/>
        </authorList>
    </citation>
    <scope>NUCLEOTIDE SEQUENCE [LARGE SCALE GENOMIC DNA]</scope>
    <source>
        <strain evidence="1">As9502</strain>
        <tissue evidence="1">Leaf</tissue>
    </source>
</reference>
<dbReference type="AlphaFoldDB" id="A0A8T1Y0U3"/>
<dbReference type="OrthoDB" id="1118653at2759"/>
<evidence type="ECO:0000313" key="1">
    <source>
        <dbReference type="EMBL" id="KAG7536964.1"/>
    </source>
</evidence>
<dbReference type="EMBL" id="JAEFBJ010000013">
    <property type="protein sequence ID" value="KAG7536964.1"/>
    <property type="molecule type" value="Genomic_DNA"/>
</dbReference>
<proteinExistence type="predicted"/>
<evidence type="ECO:0000313" key="2">
    <source>
        <dbReference type="Proteomes" id="UP000694251"/>
    </source>
</evidence>
<dbReference type="Proteomes" id="UP000694251">
    <property type="component" value="Chromosome 13"/>
</dbReference>
<keyword evidence="2" id="KW-1185">Reference proteome</keyword>
<accession>A0A8T1Y0U3</accession>
<comment type="caution">
    <text evidence="1">The sequence shown here is derived from an EMBL/GenBank/DDBJ whole genome shotgun (WGS) entry which is preliminary data.</text>
</comment>
<gene>
    <name evidence="1" type="ORF">ISN44_As13g008910</name>
</gene>